<name>A0A829QAD0_9MYCO</name>
<evidence type="ECO:0000313" key="3">
    <source>
        <dbReference type="Proteomes" id="UP000020103"/>
    </source>
</evidence>
<organism evidence="2 3">
    <name type="scientific">Mycobacteroides abscessus 21</name>
    <dbReference type="NCBI Taxonomy" id="1299324"/>
    <lineage>
        <taxon>Bacteria</taxon>
        <taxon>Bacillati</taxon>
        <taxon>Actinomycetota</taxon>
        <taxon>Actinomycetes</taxon>
        <taxon>Mycobacteriales</taxon>
        <taxon>Mycobacteriaceae</taxon>
        <taxon>Mycobacteroides</taxon>
        <taxon>Mycobacteroides abscessus</taxon>
    </lineage>
</organism>
<proteinExistence type="predicted"/>
<evidence type="ECO:0000313" key="2">
    <source>
        <dbReference type="EMBL" id="EUA49655.1"/>
    </source>
</evidence>
<dbReference type="AlphaFoldDB" id="A0A829QAD0"/>
<sequence length="38" mass="4193">MQLEQKATSRQEHRLSRIADISDGIGASARRQRRAAAG</sequence>
<feature type="region of interest" description="Disordered" evidence="1">
    <location>
        <begin position="1"/>
        <end position="38"/>
    </location>
</feature>
<dbReference type="EMBL" id="JAOF01000001">
    <property type="protein sequence ID" value="EUA49655.1"/>
    <property type="molecule type" value="Genomic_DNA"/>
</dbReference>
<reference evidence="2 3" key="1">
    <citation type="submission" date="2013-12" db="EMBL/GenBank/DDBJ databases">
        <authorList>
            <person name="Madinger N."/>
            <person name="Lenaerts A."/>
            <person name="Ordway D."/>
            <person name="DeGroote M.A."/>
            <person name="Parker T."/>
            <person name="Sizemore C."/>
            <person name="Tallon L.J."/>
            <person name="Sadzewicz L.K."/>
            <person name="Sengamalay N."/>
            <person name="Fraser C.M."/>
            <person name="Hine E."/>
            <person name="Shefchek K.A."/>
            <person name="Das S.P."/>
            <person name="Tettelin H."/>
        </authorList>
    </citation>
    <scope>NUCLEOTIDE SEQUENCE [LARGE SCALE GENOMIC DNA]</scope>
    <source>
        <strain evidence="2 3">21</strain>
    </source>
</reference>
<feature type="compositionally biased region" description="Basic and acidic residues" evidence="1">
    <location>
        <begin position="7"/>
        <end position="17"/>
    </location>
</feature>
<comment type="caution">
    <text evidence="2">The sequence shown here is derived from an EMBL/GenBank/DDBJ whole genome shotgun (WGS) entry which is preliminary data.</text>
</comment>
<evidence type="ECO:0000256" key="1">
    <source>
        <dbReference type="SAM" id="MobiDB-lite"/>
    </source>
</evidence>
<gene>
    <name evidence="2" type="ORF">I543_2145</name>
</gene>
<accession>A0A829QAD0</accession>
<protein>
    <submittedName>
        <fullName evidence="2">Uncharacterized protein</fullName>
    </submittedName>
</protein>
<dbReference type="Proteomes" id="UP000020103">
    <property type="component" value="Unassembled WGS sequence"/>
</dbReference>